<gene>
    <name evidence="1" type="ORF">GLOINDRAFT_9657</name>
</gene>
<dbReference type="InterPro" id="IPR004330">
    <property type="entry name" value="FAR1_DNA_bnd_dom"/>
</dbReference>
<dbReference type="EMBL" id="KI298080">
    <property type="protein sequence ID" value="ERZ99287.1"/>
    <property type="molecule type" value="Genomic_DNA"/>
</dbReference>
<dbReference type="VEuPathDB" id="FungiDB:RhiirFUN_024698"/>
<accession>U9SZ01</accession>
<organism evidence="1">
    <name type="scientific">Rhizophagus irregularis (strain DAOM 181602 / DAOM 197198 / MUCL 43194)</name>
    <name type="common">Arbuscular mycorrhizal fungus</name>
    <name type="synonym">Glomus intraradices</name>
    <dbReference type="NCBI Taxonomy" id="747089"/>
    <lineage>
        <taxon>Eukaryota</taxon>
        <taxon>Fungi</taxon>
        <taxon>Fungi incertae sedis</taxon>
        <taxon>Mucoromycota</taxon>
        <taxon>Glomeromycotina</taxon>
        <taxon>Glomeromycetes</taxon>
        <taxon>Glomerales</taxon>
        <taxon>Glomeraceae</taxon>
        <taxon>Rhizophagus</taxon>
    </lineage>
</organism>
<protein>
    <submittedName>
        <fullName evidence="1">Uncharacterized protein</fullName>
    </submittedName>
</protein>
<proteinExistence type="predicted"/>
<name>U9SZ01_RHIID</name>
<evidence type="ECO:0000313" key="1">
    <source>
        <dbReference type="EMBL" id="ERZ99287.1"/>
    </source>
</evidence>
<dbReference type="Pfam" id="PF03101">
    <property type="entry name" value="FAR1"/>
    <property type="match status" value="1"/>
</dbReference>
<sequence length="153" mass="17475">MASLPPLNIEGTNLIQYGEAIPHLQSCLTLAKGMNFPNFEIAIHYCIEFGRFNGFSVRKKRVEKNNDGSIRLRCIDCEHSGKIRDNNKIMISNKGSKKTKCSWHINLSQPLNVNYVKITKFVNTHNYELLPDNTLFAPQFHGLSEDIKSDIEH</sequence>
<dbReference type="PANTHER" id="PTHR46328">
    <property type="entry name" value="FAR-RED IMPAIRED RESPONSIVE (FAR1) FAMILY PROTEIN-RELATED"/>
    <property type="match status" value="1"/>
</dbReference>
<reference evidence="1" key="1">
    <citation type="submission" date="2013-07" db="EMBL/GenBank/DDBJ databases">
        <title>The genome of an arbuscular mycorrhizal fungus provides insights into the evolution of the oldest plant symbiosis.</title>
        <authorList>
            <consortium name="DOE Joint Genome Institute"/>
            <person name="Tisserant E."/>
            <person name="Malbreil M."/>
            <person name="Kuo A."/>
            <person name="Kohler A."/>
            <person name="Symeonidi A."/>
            <person name="Balestrini R."/>
            <person name="Charron P."/>
            <person name="Duensing N."/>
            <person name="Frei-dit-Frey N."/>
            <person name="Gianinazzi-Pearson V."/>
            <person name="Gilbert B."/>
            <person name="Handa Y."/>
            <person name="Hijri M."/>
            <person name="Kaul R."/>
            <person name="Kawaguchi M."/>
            <person name="Krajinski F."/>
            <person name="Lammers P."/>
            <person name="Lapierre D."/>
            <person name="Masclaux F.G."/>
            <person name="Murat C."/>
            <person name="Morin E."/>
            <person name="Ndikumana S."/>
            <person name="Pagni M."/>
            <person name="Petitpierre D."/>
            <person name="Requena N."/>
            <person name="Rosikiewicz P."/>
            <person name="Riley R."/>
            <person name="Saito K."/>
            <person name="San Clemente H."/>
            <person name="Shapiro H."/>
            <person name="van Tuinen D."/>
            <person name="Becard G."/>
            <person name="Bonfante P."/>
            <person name="Paszkowski U."/>
            <person name="Shachar-Hill Y."/>
            <person name="Young J.P."/>
            <person name="Sanders I.R."/>
            <person name="Henrissat B."/>
            <person name="Rensing S.A."/>
            <person name="Grigoriev I.V."/>
            <person name="Corradi N."/>
            <person name="Roux C."/>
            <person name="Martin F."/>
        </authorList>
    </citation>
    <scope>NUCLEOTIDE SEQUENCE</scope>
    <source>
        <strain evidence="1">DAOM 197198</strain>
    </source>
</reference>
<dbReference type="HOGENOM" id="CLU_1714264_0_0_1"/>
<dbReference type="AlphaFoldDB" id="U9SZ01"/>